<dbReference type="SMART" id="SM00353">
    <property type="entry name" value="HLH"/>
    <property type="match status" value="1"/>
</dbReference>
<dbReference type="Pfam" id="PF00010">
    <property type="entry name" value="HLH"/>
    <property type="match status" value="1"/>
</dbReference>
<evidence type="ECO:0000256" key="2">
    <source>
        <dbReference type="SAM" id="MobiDB-lite"/>
    </source>
</evidence>
<evidence type="ECO:0000313" key="4">
    <source>
        <dbReference type="EMBL" id="KAK5643898.1"/>
    </source>
</evidence>
<name>A0AAN7ZLQ5_9COLE</name>
<gene>
    <name evidence="4" type="ORF">RI129_007743</name>
</gene>
<dbReference type="InterPro" id="IPR011598">
    <property type="entry name" value="bHLH_dom"/>
</dbReference>
<evidence type="ECO:0000259" key="3">
    <source>
        <dbReference type="PROSITE" id="PS50888"/>
    </source>
</evidence>
<dbReference type="InterPro" id="IPR050283">
    <property type="entry name" value="E-box_TF_Regulators"/>
</dbReference>
<accession>A0AAN7ZLQ5</accession>
<organism evidence="4 5">
    <name type="scientific">Pyrocoelia pectoralis</name>
    <dbReference type="NCBI Taxonomy" id="417401"/>
    <lineage>
        <taxon>Eukaryota</taxon>
        <taxon>Metazoa</taxon>
        <taxon>Ecdysozoa</taxon>
        <taxon>Arthropoda</taxon>
        <taxon>Hexapoda</taxon>
        <taxon>Insecta</taxon>
        <taxon>Pterygota</taxon>
        <taxon>Neoptera</taxon>
        <taxon>Endopterygota</taxon>
        <taxon>Coleoptera</taxon>
        <taxon>Polyphaga</taxon>
        <taxon>Elateriformia</taxon>
        <taxon>Elateroidea</taxon>
        <taxon>Lampyridae</taxon>
        <taxon>Lampyrinae</taxon>
        <taxon>Pyrocoelia</taxon>
    </lineage>
</organism>
<dbReference type="GO" id="GO:0032502">
    <property type="term" value="P:developmental process"/>
    <property type="evidence" value="ECO:0007669"/>
    <property type="project" value="TreeGrafter"/>
</dbReference>
<feature type="domain" description="BHLH" evidence="3">
    <location>
        <begin position="91"/>
        <end position="144"/>
    </location>
</feature>
<dbReference type="GO" id="GO:0000977">
    <property type="term" value="F:RNA polymerase II transcription regulatory region sequence-specific DNA binding"/>
    <property type="evidence" value="ECO:0007669"/>
    <property type="project" value="TreeGrafter"/>
</dbReference>
<protein>
    <recommendedName>
        <fullName evidence="3">BHLH domain-containing protein</fullName>
    </recommendedName>
</protein>
<evidence type="ECO:0000256" key="1">
    <source>
        <dbReference type="ARBA" id="ARBA00023125"/>
    </source>
</evidence>
<dbReference type="CDD" id="cd11418">
    <property type="entry name" value="bHLH_TS_ASCL"/>
    <property type="match status" value="1"/>
</dbReference>
<dbReference type="GO" id="GO:0000981">
    <property type="term" value="F:DNA-binding transcription factor activity, RNA polymerase II-specific"/>
    <property type="evidence" value="ECO:0007669"/>
    <property type="project" value="TreeGrafter"/>
</dbReference>
<dbReference type="PANTHER" id="PTHR23349:SF108">
    <property type="entry name" value="BHLH DOMAIN-CONTAINING PROTEIN"/>
    <property type="match status" value="1"/>
</dbReference>
<keyword evidence="1" id="KW-0238">DNA-binding</keyword>
<reference evidence="4 5" key="1">
    <citation type="journal article" date="2024" name="Insects">
        <title>An Improved Chromosome-Level Genome Assembly of the Firefly Pyrocoelia pectoralis.</title>
        <authorList>
            <person name="Fu X."/>
            <person name="Meyer-Rochow V.B."/>
            <person name="Ballantyne L."/>
            <person name="Zhu X."/>
        </authorList>
    </citation>
    <scope>NUCLEOTIDE SEQUENCE [LARGE SCALE GENOMIC DNA]</scope>
    <source>
        <strain evidence="4">XCY_ONT2</strain>
    </source>
</reference>
<dbReference type="Gene3D" id="4.10.280.10">
    <property type="entry name" value="Helix-loop-helix DNA-binding domain"/>
    <property type="match status" value="1"/>
</dbReference>
<comment type="caution">
    <text evidence="4">The sequence shown here is derived from an EMBL/GenBank/DDBJ whole genome shotgun (WGS) entry which is preliminary data.</text>
</comment>
<dbReference type="EMBL" id="JAVRBK010000005">
    <property type="protein sequence ID" value="KAK5643898.1"/>
    <property type="molecule type" value="Genomic_DNA"/>
</dbReference>
<dbReference type="PANTHER" id="PTHR23349">
    <property type="entry name" value="BASIC HELIX-LOOP-HELIX TRANSCRIPTION FACTOR, TWIST"/>
    <property type="match status" value="1"/>
</dbReference>
<dbReference type="Proteomes" id="UP001329430">
    <property type="component" value="Chromosome 5"/>
</dbReference>
<dbReference type="InterPro" id="IPR036638">
    <property type="entry name" value="HLH_DNA-bd_sf"/>
</dbReference>
<feature type="compositionally biased region" description="Basic and acidic residues" evidence="2">
    <location>
        <begin position="63"/>
        <end position="74"/>
    </location>
</feature>
<sequence>MCSVSNPIMVSSCMYSAFGTDKDVIQNSWIIREPDDFYTSQITAPTVQADAPHYNENIKDEFEEASRPLREKNSKKNSGQKHVPHKDKPPQIVAKRNARERRRVQAVNSAFVRLRKALPIENTRGKRISKVKTLQNAIQYIQHLQELIEEDQSLHVRTVSVKVIFKVLVKSSFLVLI</sequence>
<dbReference type="PROSITE" id="PS50888">
    <property type="entry name" value="BHLH"/>
    <property type="match status" value="1"/>
</dbReference>
<evidence type="ECO:0000313" key="5">
    <source>
        <dbReference type="Proteomes" id="UP001329430"/>
    </source>
</evidence>
<feature type="region of interest" description="Disordered" evidence="2">
    <location>
        <begin position="63"/>
        <end position="91"/>
    </location>
</feature>
<dbReference type="SUPFAM" id="SSF47459">
    <property type="entry name" value="HLH, helix-loop-helix DNA-binding domain"/>
    <property type="match status" value="1"/>
</dbReference>
<dbReference type="GO" id="GO:0046983">
    <property type="term" value="F:protein dimerization activity"/>
    <property type="evidence" value="ECO:0007669"/>
    <property type="project" value="InterPro"/>
</dbReference>
<proteinExistence type="predicted"/>
<keyword evidence="5" id="KW-1185">Reference proteome</keyword>
<dbReference type="AlphaFoldDB" id="A0AAN7ZLQ5"/>
<feature type="compositionally biased region" description="Basic residues" evidence="2">
    <location>
        <begin position="75"/>
        <end position="85"/>
    </location>
</feature>